<reference evidence="2" key="1">
    <citation type="submission" date="2016-11" db="EMBL/GenBank/DDBJ databases">
        <authorList>
            <person name="Jaros S."/>
            <person name="Januszkiewicz K."/>
            <person name="Wedrychowicz H."/>
        </authorList>
    </citation>
    <scope>NUCLEOTIDE SEQUENCE [LARGE SCALE GENOMIC DNA]</scope>
    <source>
        <strain evidence="2">Y48</strain>
    </source>
</reference>
<dbReference type="SUPFAM" id="SSF52980">
    <property type="entry name" value="Restriction endonuclease-like"/>
    <property type="match status" value="1"/>
</dbReference>
<dbReference type="Gene3D" id="3.90.1570.10">
    <property type="entry name" value="tt1808, chain A"/>
    <property type="match status" value="1"/>
</dbReference>
<dbReference type="AlphaFoldDB" id="A0A1J0W387"/>
<dbReference type="KEGG" id="nsl:BOX37_24985"/>
<dbReference type="PANTHER" id="PTHR35400:SF3">
    <property type="entry name" value="SLL1072 PROTEIN"/>
    <property type="match status" value="1"/>
</dbReference>
<name>A0A1J0W387_9NOCA</name>
<dbReference type="Pfam" id="PF05685">
    <property type="entry name" value="Uma2"/>
    <property type="match status" value="1"/>
</dbReference>
<dbReference type="CDD" id="cd06260">
    <property type="entry name" value="DUF820-like"/>
    <property type="match status" value="1"/>
</dbReference>
<keyword evidence="3" id="KW-1185">Reference proteome</keyword>
<keyword evidence="2" id="KW-0255">Endonuclease</keyword>
<dbReference type="InterPro" id="IPR012296">
    <property type="entry name" value="Nuclease_put_TT1808"/>
</dbReference>
<evidence type="ECO:0000313" key="2">
    <source>
        <dbReference type="EMBL" id="APE38713.1"/>
    </source>
</evidence>
<dbReference type="InterPro" id="IPR011335">
    <property type="entry name" value="Restrct_endonuc-II-like"/>
</dbReference>
<feature type="domain" description="Putative restriction endonuclease" evidence="1">
    <location>
        <begin position="27"/>
        <end position="185"/>
    </location>
</feature>
<organism evidence="2 3">
    <name type="scientific">Nocardia mangyaensis</name>
    <dbReference type="NCBI Taxonomy" id="2213200"/>
    <lineage>
        <taxon>Bacteria</taxon>
        <taxon>Bacillati</taxon>
        <taxon>Actinomycetota</taxon>
        <taxon>Actinomycetes</taxon>
        <taxon>Mycobacteriales</taxon>
        <taxon>Nocardiaceae</taxon>
        <taxon>Nocardia</taxon>
    </lineage>
</organism>
<dbReference type="GO" id="GO:0004519">
    <property type="term" value="F:endonuclease activity"/>
    <property type="evidence" value="ECO:0007669"/>
    <property type="project" value="UniProtKB-KW"/>
</dbReference>
<sequence>MPSGDSAPLSWPVPPPGGYFAEDLDHLRDLPPHTQLIDGSLVFVSPQMMFHLLLIRFFEWQLLGQIPKEFAVIREMTVTLGTRQRPEPDVMVVRAAACTGLDQTTFRPNDVVLAIEVVSPDSVERDRHRKPQLYAEAGIPHFWRVENVDGRAVVYTYQLDPATGKYSTAGIHHGRMKVDLPFILDLDLARATDPKGSAD</sequence>
<keyword evidence="2" id="KW-0540">Nuclease</keyword>
<evidence type="ECO:0000259" key="1">
    <source>
        <dbReference type="Pfam" id="PF05685"/>
    </source>
</evidence>
<dbReference type="EMBL" id="CP018082">
    <property type="protein sequence ID" value="APE38713.1"/>
    <property type="molecule type" value="Genomic_DNA"/>
</dbReference>
<gene>
    <name evidence="2" type="ORF">BOX37_24985</name>
</gene>
<proteinExistence type="predicted"/>
<dbReference type="Proteomes" id="UP000183810">
    <property type="component" value="Chromosome"/>
</dbReference>
<protein>
    <submittedName>
        <fullName evidence="2">Restriction endonuclease</fullName>
    </submittedName>
</protein>
<evidence type="ECO:0000313" key="3">
    <source>
        <dbReference type="Proteomes" id="UP000183810"/>
    </source>
</evidence>
<dbReference type="PANTHER" id="PTHR35400">
    <property type="entry name" value="SLR1083 PROTEIN"/>
    <property type="match status" value="1"/>
</dbReference>
<dbReference type="InterPro" id="IPR008538">
    <property type="entry name" value="Uma2"/>
</dbReference>
<keyword evidence="2" id="KW-0378">Hydrolase</keyword>
<accession>A0A1J0W387</accession>